<dbReference type="InterPro" id="IPR011604">
    <property type="entry name" value="PDDEXK-like_dom_sf"/>
</dbReference>
<accession>A0ABZ2IER4</accession>
<organism evidence="1 2">
    <name type="scientific">Brevundimonas olei</name>
    <dbReference type="NCBI Taxonomy" id="657642"/>
    <lineage>
        <taxon>Bacteria</taxon>
        <taxon>Pseudomonadati</taxon>
        <taxon>Pseudomonadota</taxon>
        <taxon>Alphaproteobacteria</taxon>
        <taxon>Caulobacterales</taxon>
        <taxon>Caulobacteraceae</taxon>
        <taxon>Brevundimonas</taxon>
    </lineage>
</organism>
<name>A0ABZ2IER4_9CAUL</name>
<dbReference type="Gene3D" id="3.90.320.10">
    <property type="match status" value="1"/>
</dbReference>
<protein>
    <recommendedName>
        <fullName evidence="3">Oxidoreductase</fullName>
    </recommendedName>
</protein>
<sequence length="310" mass="34753">MAPLPQTTPPTIARIFASLETKQRRDLHPRLSASQLDDCERKLWDAFRWCFPPEVFDGRKLSIFETGELWEARLIERLRAAGVQVQEVDPATGEQWRVTFASGHGSGRTDGKLLNVPEAPKTEHVFEAKSHNDKSFKGLLKDGVQKSKPAHYAQMQVYMHLQGLTRALYLAVNKNDDSLFAARIEYDPAEALRLMSKAERIVTSDRRPPCSCPSYFLKAGYGCAANEGQMPSRNCRTCIHATAHLDGDARWSCARHGRDLCLDEQRVGCPQHLFNPDMIPGEQIDCDEAAERVTYRLGDGSVWVDGARAA</sequence>
<dbReference type="EMBL" id="CP146369">
    <property type="protein sequence ID" value="WWT53843.1"/>
    <property type="molecule type" value="Genomic_DNA"/>
</dbReference>
<gene>
    <name evidence="1" type="ORF">V8J38_11315</name>
</gene>
<evidence type="ECO:0000313" key="1">
    <source>
        <dbReference type="EMBL" id="WWT53843.1"/>
    </source>
</evidence>
<dbReference type="Proteomes" id="UP001363460">
    <property type="component" value="Chromosome"/>
</dbReference>
<reference evidence="1 2" key="1">
    <citation type="submission" date="2024-02" db="EMBL/GenBank/DDBJ databases">
        <title>Distribution and functional of Brevundimonas-related endobacteria within Verticillium dahliae.</title>
        <authorList>
            <person name="Zeng H."/>
        </authorList>
    </citation>
    <scope>NUCLEOTIDE SEQUENCE [LARGE SCALE GENOMIC DNA]</scope>
    <source>
        <strain evidence="1 2">TRM 44200</strain>
    </source>
</reference>
<evidence type="ECO:0000313" key="2">
    <source>
        <dbReference type="Proteomes" id="UP001363460"/>
    </source>
</evidence>
<dbReference type="RefSeq" id="WP_338575771.1">
    <property type="nucleotide sequence ID" value="NZ_CP146369.1"/>
</dbReference>
<proteinExistence type="predicted"/>
<evidence type="ECO:0008006" key="3">
    <source>
        <dbReference type="Google" id="ProtNLM"/>
    </source>
</evidence>
<keyword evidence="2" id="KW-1185">Reference proteome</keyword>